<keyword evidence="2" id="KW-0560">Oxidoreductase</keyword>
<evidence type="ECO:0000313" key="8">
    <source>
        <dbReference type="Proteomes" id="UP000068164"/>
    </source>
</evidence>
<dbReference type="SUPFAM" id="SSF101790">
    <property type="entry name" value="Aminomethyltransferase beta-barrel domain"/>
    <property type="match status" value="1"/>
</dbReference>
<evidence type="ECO:0000256" key="1">
    <source>
        <dbReference type="ARBA" id="ARBA00008609"/>
    </source>
</evidence>
<dbReference type="Gene3D" id="3.30.9.10">
    <property type="entry name" value="D-Amino Acid Oxidase, subunit A, domain 2"/>
    <property type="match status" value="1"/>
</dbReference>
<dbReference type="Gene3D" id="3.30.1360.120">
    <property type="entry name" value="Probable tRNA modification gtpase trme, domain 1"/>
    <property type="match status" value="1"/>
</dbReference>
<dbReference type="Pfam" id="PF01266">
    <property type="entry name" value="DAO"/>
    <property type="match status" value="1"/>
</dbReference>
<dbReference type="PANTHER" id="PTHR43757">
    <property type="entry name" value="AMINOMETHYLTRANSFERASE"/>
    <property type="match status" value="1"/>
</dbReference>
<dbReference type="SUPFAM" id="SSF51905">
    <property type="entry name" value="FAD/NAD(P)-binding domain"/>
    <property type="match status" value="1"/>
</dbReference>
<gene>
    <name evidence="7" type="ORF">AS026_02575</name>
</gene>
<dbReference type="InterPro" id="IPR032503">
    <property type="entry name" value="FAO_M"/>
</dbReference>
<dbReference type="InterPro" id="IPR027266">
    <property type="entry name" value="TrmE/GcvT-like"/>
</dbReference>
<dbReference type="InterPro" id="IPR006222">
    <property type="entry name" value="GCVT_N"/>
</dbReference>
<feature type="domain" description="FAD dependent oxidoreductase central" evidence="6">
    <location>
        <begin position="366"/>
        <end position="420"/>
    </location>
</feature>
<feature type="domain" description="FAD dependent oxidoreductase" evidence="3">
    <location>
        <begin position="6"/>
        <end position="363"/>
    </location>
</feature>
<dbReference type="InterPro" id="IPR013977">
    <property type="entry name" value="GcvT_C"/>
</dbReference>
<evidence type="ECO:0000259" key="6">
    <source>
        <dbReference type="Pfam" id="PF16350"/>
    </source>
</evidence>
<evidence type="ECO:0008006" key="9">
    <source>
        <dbReference type="Google" id="ProtNLM"/>
    </source>
</evidence>
<keyword evidence="8" id="KW-1185">Reference proteome</keyword>
<evidence type="ECO:0000313" key="7">
    <source>
        <dbReference type="EMBL" id="KWV54169.1"/>
    </source>
</evidence>
<dbReference type="InterPro" id="IPR028896">
    <property type="entry name" value="GcvT/YgfZ/DmdA"/>
</dbReference>
<proteinExistence type="inferred from homology"/>
<protein>
    <recommendedName>
        <fullName evidence="9">Aminomethyltransferase</fullName>
    </recommendedName>
</protein>
<dbReference type="Gene3D" id="3.30.70.1400">
    <property type="entry name" value="Aminomethyltransferase beta-barrel domains"/>
    <property type="match status" value="1"/>
</dbReference>
<evidence type="ECO:0000259" key="5">
    <source>
        <dbReference type="Pfam" id="PF08669"/>
    </source>
</evidence>
<evidence type="ECO:0000259" key="3">
    <source>
        <dbReference type="Pfam" id="PF01266"/>
    </source>
</evidence>
<dbReference type="Pfam" id="PF16350">
    <property type="entry name" value="FAO_M"/>
    <property type="match status" value="1"/>
</dbReference>
<dbReference type="Gene3D" id="2.40.30.110">
    <property type="entry name" value="Aminomethyltransferase beta-barrel domains"/>
    <property type="match status" value="1"/>
</dbReference>
<dbReference type="Gene3D" id="3.50.50.60">
    <property type="entry name" value="FAD/NAD(P)-binding domain"/>
    <property type="match status" value="1"/>
</dbReference>
<organism evidence="7 8">
    <name type="scientific">Rhizobium altiplani</name>
    <dbReference type="NCBI Taxonomy" id="1864509"/>
    <lineage>
        <taxon>Bacteria</taxon>
        <taxon>Pseudomonadati</taxon>
        <taxon>Pseudomonadota</taxon>
        <taxon>Alphaproteobacteria</taxon>
        <taxon>Hyphomicrobiales</taxon>
        <taxon>Rhizobiaceae</taxon>
        <taxon>Rhizobium/Agrobacterium group</taxon>
        <taxon>Rhizobium</taxon>
    </lineage>
</organism>
<evidence type="ECO:0000256" key="2">
    <source>
        <dbReference type="ARBA" id="ARBA00023002"/>
    </source>
</evidence>
<dbReference type="OrthoDB" id="9804379at2"/>
<dbReference type="Pfam" id="PF08669">
    <property type="entry name" value="GCV_T_C"/>
    <property type="match status" value="1"/>
</dbReference>
<sequence length="802" mass="88049">MKSHARVLVLGGGIHGVSTLYYLAREGWTDVVLIEKGELTSGTTWHAAGQCPHFNGSLNFAKICDEGIKMYSSLEKETGQATGWHKAGGIRLARDQDELNWHKNVVGIARQAGVEAHVVGLDEIRKLHPYLELHDVVGGTYTPNDGHVDPTSATNAFAIAARALGATIYKHTLASDIKRTGDGWTVYTDKGNITCEHLVIAAGFFTTKVGNWLGLKVPLVNVVHQYLVTDPVEELRDRPGELPVVRDPGSSSYMRQEQKGLLGGPYETAGIRLHTNDVPWSFDMDLLPPDLDHIAPWLEQMMERMPLFGSVGVRRVISGFIAHTPDLVPLVGPAPGLKNVWLNCGSTTGIAQGPGCSKYLAQWMVHGAADISMTGLDPRRYGDIHNSDWVRERTIEASSHMYDLHPPGYYYKSGRPLRVSPIHEELAAKGAQFGESMGWERVKYFSNGEPEHMSYSQNSSFNKVAAECRAVRESIGVLDLSSFSKFEVSGADAEAFINRTFANRAPKKAGDIALCHLLTHGGEIDAEITVTRIDEQLFYMTSAGSMQVRDFNLLSAAQDPDEEVKIADITENYGVLVVSGPRTRDVLSRITDADLSTAAFPWLKARTIQIEGASVRALRISYAGELGWELHVPIGALRKVYLSLMKAGADHGIRDFGLYALNCLRMEKAYRGFGSELTNEISLVEADMDRFYSLKKENFVGKAGIEKRLAEGVKIKLAYVTVDAPHLDVIGQEPVYSGDRIIGSVTSGGFGHAVGKNLAFVYVEPEFAAKDATFDIEMNGERYKAIVLGDPIYDPANERLRA</sequence>
<evidence type="ECO:0000259" key="4">
    <source>
        <dbReference type="Pfam" id="PF01571"/>
    </source>
</evidence>
<comment type="caution">
    <text evidence="7">The sequence shown here is derived from an EMBL/GenBank/DDBJ whole genome shotgun (WGS) entry which is preliminary data.</text>
</comment>
<name>A0A120FMQ7_9HYPH</name>
<comment type="similarity">
    <text evidence="1">Belongs to the GcvT family.</text>
</comment>
<feature type="domain" description="Aminomethyltransferase C-terminal" evidence="5">
    <location>
        <begin position="717"/>
        <end position="794"/>
    </location>
</feature>
<reference evidence="7 8" key="1">
    <citation type="submission" date="2015-11" db="EMBL/GenBank/DDBJ databases">
        <title>Draft Genome Sequence of the Strain BR 10423 (Rhizobium sp.) isolated from nodules of Mimosa pudica.</title>
        <authorList>
            <person name="Barauna A.C."/>
            <person name="Zilli J.E."/>
            <person name="Simoes-Araujo J.L."/>
            <person name="Reis V.M."/>
            <person name="James E.K."/>
            <person name="Reis F.B.Jr."/>
            <person name="Rouws L.F."/>
            <person name="Passos S.R."/>
            <person name="Gois S.R."/>
        </authorList>
    </citation>
    <scope>NUCLEOTIDE SEQUENCE [LARGE SCALE GENOMIC DNA]</scope>
    <source>
        <strain evidence="7 8">BR10423</strain>
    </source>
</reference>
<dbReference type="GO" id="GO:0016491">
    <property type="term" value="F:oxidoreductase activity"/>
    <property type="evidence" value="ECO:0007669"/>
    <property type="project" value="UniProtKB-KW"/>
</dbReference>
<dbReference type="Pfam" id="PF01571">
    <property type="entry name" value="GCV_T"/>
    <property type="match status" value="1"/>
</dbReference>
<feature type="domain" description="GCVT N-terminal" evidence="4">
    <location>
        <begin position="422"/>
        <end position="696"/>
    </location>
</feature>
<dbReference type="EMBL" id="LNCD01000062">
    <property type="protein sequence ID" value="KWV54169.1"/>
    <property type="molecule type" value="Genomic_DNA"/>
</dbReference>
<dbReference type="PANTHER" id="PTHR43757:SF2">
    <property type="entry name" value="AMINOMETHYLTRANSFERASE, MITOCHONDRIAL"/>
    <property type="match status" value="1"/>
</dbReference>
<dbReference type="SUPFAM" id="SSF54373">
    <property type="entry name" value="FAD-linked reductases, C-terminal domain"/>
    <property type="match status" value="1"/>
</dbReference>
<accession>A0A120FMQ7</accession>
<dbReference type="InterPro" id="IPR036188">
    <property type="entry name" value="FAD/NAD-bd_sf"/>
</dbReference>
<dbReference type="AlphaFoldDB" id="A0A120FMQ7"/>
<dbReference type="Proteomes" id="UP000068164">
    <property type="component" value="Unassembled WGS sequence"/>
</dbReference>
<dbReference type="InterPro" id="IPR029043">
    <property type="entry name" value="GcvT/YgfZ_C"/>
</dbReference>
<dbReference type="SUPFAM" id="SSF103025">
    <property type="entry name" value="Folate-binding domain"/>
    <property type="match status" value="1"/>
</dbReference>
<dbReference type="InterPro" id="IPR006076">
    <property type="entry name" value="FAD-dep_OxRdtase"/>
</dbReference>